<name>A0A445GGG1_GLYSO</name>
<dbReference type="InterPro" id="IPR030048">
    <property type="entry name" value="SurE"/>
</dbReference>
<accession>A0A445GGG1</accession>
<gene>
    <name evidence="1" type="ORF">D0Y65_043204</name>
</gene>
<dbReference type="SUPFAM" id="SSF64167">
    <property type="entry name" value="SurE-like"/>
    <property type="match status" value="1"/>
</dbReference>
<protein>
    <recommendedName>
        <fullName evidence="3">Survival protein SurE-like phosphatase/nucleotidase domain-containing protein</fullName>
    </recommendedName>
</protein>
<organism evidence="1 2">
    <name type="scientific">Glycine soja</name>
    <name type="common">Wild soybean</name>
    <dbReference type="NCBI Taxonomy" id="3848"/>
    <lineage>
        <taxon>Eukaryota</taxon>
        <taxon>Viridiplantae</taxon>
        <taxon>Streptophyta</taxon>
        <taxon>Embryophyta</taxon>
        <taxon>Tracheophyta</taxon>
        <taxon>Spermatophyta</taxon>
        <taxon>Magnoliopsida</taxon>
        <taxon>eudicotyledons</taxon>
        <taxon>Gunneridae</taxon>
        <taxon>Pentapetalae</taxon>
        <taxon>rosids</taxon>
        <taxon>fabids</taxon>
        <taxon>Fabales</taxon>
        <taxon>Fabaceae</taxon>
        <taxon>Papilionoideae</taxon>
        <taxon>50 kb inversion clade</taxon>
        <taxon>NPAAA clade</taxon>
        <taxon>indigoferoid/millettioid clade</taxon>
        <taxon>Phaseoleae</taxon>
        <taxon>Glycine</taxon>
        <taxon>Glycine subgen. Soja</taxon>
    </lineage>
</organism>
<dbReference type="GO" id="GO:0008252">
    <property type="term" value="F:nucleotidase activity"/>
    <property type="evidence" value="ECO:0007669"/>
    <property type="project" value="InterPro"/>
</dbReference>
<evidence type="ECO:0000313" key="1">
    <source>
        <dbReference type="EMBL" id="RZB60327.1"/>
    </source>
</evidence>
<dbReference type="PANTHER" id="PTHR30457:SF5">
    <property type="entry name" value="OS01G0709400 PROTEIN"/>
    <property type="match status" value="1"/>
</dbReference>
<keyword evidence="2" id="KW-1185">Reference proteome</keyword>
<dbReference type="Proteomes" id="UP000289340">
    <property type="component" value="Chromosome 16"/>
</dbReference>
<dbReference type="Gene3D" id="3.40.1210.10">
    <property type="entry name" value="Survival protein SurE-like phosphatase/nucleotidase"/>
    <property type="match status" value="1"/>
</dbReference>
<evidence type="ECO:0008006" key="3">
    <source>
        <dbReference type="Google" id="ProtNLM"/>
    </source>
</evidence>
<reference evidence="1 2" key="1">
    <citation type="submission" date="2018-09" db="EMBL/GenBank/DDBJ databases">
        <title>A high-quality reference genome of wild soybean provides a powerful tool to mine soybean genomes.</title>
        <authorList>
            <person name="Xie M."/>
            <person name="Chung C.Y.L."/>
            <person name="Li M.-W."/>
            <person name="Wong F.-L."/>
            <person name="Chan T.-F."/>
            <person name="Lam H.-M."/>
        </authorList>
    </citation>
    <scope>NUCLEOTIDE SEQUENCE [LARGE SCALE GENOMIC DNA]</scope>
    <source>
        <strain evidence="2">cv. W05</strain>
        <tissue evidence="1">Hypocotyl of etiolated seedlings</tissue>
    </source>
</reference>
<comment type="caution">
    <text evidence="1">The sequence shown here is derived from an EMBL/GenBank/DDBJ whole genome shotgun (WGS) entry which is preliminary data.</text>
</comment>
<dbReference type="EMBL" id="QZWG01000016">
    <property type="protein sequence ID" value="RZB60327.1"/>
    <property type="molecule type" value="Genomic_DNA"/>
</dbReference>
<dbReference type="AlphaFoldDB" id="A0A445GGG1"/>
<proteinExistence type="predicted"/>
<sequence length="244" mass="26872">MSCCRKKDESQENDFKDDVSVCLPLINTAIRDVEKGTFPKSCLLNVEFPTSLLSNKGFKLTKQSMWRSTPNWLAVSTSRYPTGHFLANQGGLGLQFAQLGPDASAAEEEVDEDLDYRALESGYVAVTPLSISPHIETVIQMVAFCCVSWLVIDYQRPPQCSSPLSKPGNRLHPLELACLGTSQVLTDRLCPGWVGIGQAWFWAIAPHLTSPRSPDPRDISPGTTLWSTIKAGSFTLQHFLISSL</sequence>
<evidence type="ECO:0000313" key="2">
    <source>
        <dbReference type="Proteomes" id="UP000289340"/>
    </source>
</evidence>
<dbReference type="PANTHER" id="PTHR30457">
    <property type="entry name" value="5'-NUCLEOTIDASE SURE"/>
    <property type="match status" value="1"/>
</dbReference>
<dbReference type="InterPro" id="IPR036523">
    <property type="entry name" value="SurE-like_sf"/>
</dbReference>